<dbReference type="AlphaFoldDB" id="A0A543EBD5"/>
<dbReference type="Proteomes" id="UP000316437">
    <property type="component" value="Unassembled WGS sequence"/>
</dbReference>
<feature type="domain" description="Lantibiotic biosynthesis protein dehydration" evidence="1">
    <location>
        <begin position="63"/>
        <end position="445"/>
    </location>
</feature>
<dbReference type="NCBIfam" id="TIGR03897">
    <property type="entry name" value="lanti_2_LanM"/>
    <property type="match status" value="1"/>
</dbReference>
<dbReference type="RefSeq" id="WP_142018162.1">
    <property type="nucleotide sequence ID" value="NZ_VFPD01000002.1"/>
</dbReference>
<comment type="caution">
    <text evidence="2">The sequence shown here is derived from an EMBL/GenBank/DDBJ whole genome shotgun (WGS) entry which is preliminary data.</text>
</comment>
<organism evidence="2 3">
    <name type="scientific">Chryseobacterium aquifrigidense</name>
    <dbReference type="NCBI Taxonomy" id="558021"/>
    <lineage>
        <taxon>Bacteria</taxon>
        <taxon>Pseudomonadati</taxon>
        <taxon>Bacteroidota</taxon>
        <taxon>Flavobacteriia</taxon>
        <taxon>Flavobacteriales</taxon>
        <taxon>Weeksellaceae</taxon>
        <taxon>Chryseobacterium group</taxon>
        <taxon>Chryseobacterium</taxon>
    </lineage>
</organism>
<dbReference type="EMBL" id="VFPD01000002">
    <property type="protein sequence ID" value="TQM18799.1"/>
    <property type="molecule type" value="Genomic_DNA"/>
</dbReference>
<dbReference type="InterPro" id="IPR025410">
    <property type="entry name" value="Lant_dehyd"/>
</dbReference>
<evidence type="ECO:0000259" key="1">
    <source>
        <dbReference type="Pfam" id="PF13575"/>
    </source>
</evidence>
<reference evidence="2 3" key="1">
    <citation type="submission" date="2019-06" db="EMBL/GenBank/DDBJ databases">
        <title>Sorghum-associated microbial communities from plants grown in Nebraska, USA.</title>
        <authorList>
            <person name="Schachtman D."/>
        </authorList>
    </citation>
    <scope>NUCLEOTIDE SEQUENCE [LARGE SCALE GENOMIC DNA]</scope>
    <source>
        <strain evidence="2 3">110</strain>
    </source>
</reference>
<evidence type="ECO:0000313" key="3">
    <source>
        <dbReference type="Proteomes" id="UP000316437"/>
    </source>
</evidence>
<sequence>MTNSTLKEPTFVEDRMTSYLCSVYERNITRMLPEFIRNNNESTFEDFFEYLIKDNWQNIRRQFPVLDEYLPLQKNKIHNQYTKIIESYKDCSAELFDHLLIENESIAVQDIKIGEGDFHNGFSTSMVFLENGNKLVFKPTNAAISNSLFQFLDWINSHLSLGDYKYQILNKKEYHWQEFVLGKPCNSENEIKSYYERAGYLLCILYLLNSTDFHAENLIANGDTPVVIDHETSIQPQISEHLRDNFKSFDTLNLENIDKQDTVITCALLPFGNDAKFIPAGMCGLGYSKNTHAFVTKKEGVNKFTKDWKMEYKSVKVDYIQNNIPTLNGKNVFVDEYSDQFISGFEKCYNLFLSEKAFLLSDRSPIQKFNNLPVRYIWRSTNVYGKILNVMNLPNNQKDRKKYTQRIEDYLSIAFKDIPEDSDLRFILQHEIAQMLRGDIPYFEVNTSSRDLHTEYGVVKDFFELSAVENIGRKLNKLSQEDLEFQKKVILEQLR</sequence>
<protein>
    <submittedName>
        <fullName evidence="2">Type 2 lantibiotic biosynthesis protein LanM</fullName>
    </submittedName>
</protein>
<evidence type="ECO:0000313" key="2">
    <source>
        <dbReference type="EMBL" id="TQM18799.1"/>
    </source>
</evidence>
<gene>
    <name evidence="2" type="ORF">FB551_3187</name>
</gene>
<dbReference type="Pfam" id="PF13575">
    <property type="entry name" value="DUF4135"/>
    <property type="match status" value="1"/>
</dbReference>
<proteinExistence type="predicted"/>
<accession>A0A543EBD5</accession>
<name>A0A543EBD5_9FLAO</name>
<keyword evidence="3" id="KW-1185">Reference proteome</keyword>
<dbReference type="InterPro" id="IPR017146">
    <property type="entry name" value="Lanti_2_LanM"/>
</dbReference>